<organism evidence="8">
    <name type="scientific">marine metagenome</name>
    <dbReference type="NCBI Taxonomy" id="408172"/>
    <lineage>
        <taxon>unclassified sequences</taxon>
        <taxon>metagenomes</taxon>
        <taxon>ecological metagenomes</taxon>
    </lineage>
</organism>
<dbReference type="InterPro" id="IPR011063">
    <property type="entry name" value="TilS/TtcA_N"/>
</dbReference>
<dbReference type="EMBL" id="UINC01134798">
    <property type="protein sequence ID" value="SVD18568.1"/>
    <property type="molecule type" value="Genomic_DNA"/>
</dbReference>
<accession>A0A382TB38</accession>
<dbReference type="Gene3D" id="3.40.50.620">
    <property type="entry name" value="HUPs"/>
    <property type="match status" value="1"/>
</dbReference>
<dbReference type="Pfam" id="PF01171">
    <property type="entry name" value="ATP_bind_3"/>
    <property type="match status" value="1"/>
</dbReference>
<evidence type="ECO:0000313" key="8">
    <source>
        <dbReference type="EMBL" id="SVD18568.1"/>
    </source>
</evidence>
<evidence type="ECO:0000256" key="3">
    <source>
        <dbReference type="ARBA" id="ARBA00022694"/>
    </source>
</evidence>
<feature type="non-terminal residue" evidence="8">
    <location>
        <position position="115"/>
    </location>
</feature>
<dbReference type="PANTHER" id="PTHR43033">
    <property type="entry name" value="TRNA(ILE)-LYSIDINE SYNTHASE-RELATED"/>
    <property type="match status" value="1"/>
</dbReference>
<evidence type="ECO:0000259" key="7">
    <source>
        <dbReference type="Pfam" id="PF01171"/>
    </source>
</evidence>
<dbReference type="AlphaFoldDB" id="A0A382TB38"/>
<name>A0A382TB38_9ZZZZ</name>
<feature type="domain" description="tRNA(Ile)-lysidine/2-thiocytidine synthase N-terminal" evidence="7">
    <location>
        <begin position="36"/>
        <end position="115"/>
    </location>
</feature>
<dbReference type="InterPro" id="IPR014729">
    <property type="entry name" value="Rossmann-like_a/b/a_fold"/>
</dbReference>
<evidence type="ECO:0000256" key="4">
    <source>
        <dbReference type="ARBA" id="ARBA00022741"/>
    </source>
</evidence>
<evidence type="ECO:0000256" key="1">
    <source>
        <dbReference type="ARBA" id="ARBA00013267"/>
    </source>
</evidence>
<dbReference type="EC" id="6.3.4.19" evidence="1"/>
<dbReference type="SUPFAM" id="SSF52402">
    <property type="entry name" value="Adenine nucleotide alpha hydrolases-like"/>
    <property type="match status" value="1"/>
</dbReference>
<proteinExistence type="predicted"/>
<gene>
    <name evidence="8" type="ORF">METZ01_LOCUS371422</name>
</gene>
<dbReference type="GO" id="GO:0032267">
    <property type="term" value="F:tRNA(Ile)-lysidine synthase activity"/>
    <property type="evidence" value="ECO:0007669"/>
    <property type="project" value="UniProtKB-EC"/>
</dbReference>
<keyword evidence="4" id="KW-0547">Nucleotide-binding</keyword>
<keyword evidence="2" id="KW-0436">Ligase</keyword>
<sequence>MFSNINQGFTINSKLTLSGFYEHFEKLVKISSGYRLLVALSGGGDSVVLLHLCKKLRRQLGTEIYAVHVNHGLRKASSREELFVKDLCKEWEIELEVFYPLRKRGKGESIEMWAR</sequence>
<dbReference type="PANTHER" id="PTHR43033:SF1">
    <property type="entry name" value="TRNA(ILE)-LYSIDINE SYNTHASE-RELATED"/>
    <property type="match status" value="1"/>
</dbReference>
<keyword evidence="3" id="KW-0819">tRNA processing</keyword>
<dbReference type="GO" id="GO:0005524">
    <property type="term" value="F:ATP binding"/>
    <property type="evidence" value="ECO:0007669"/>
    <property type="project" value="UniProtKB-KW"/>
</dbReference>
<dbReference type="InterPro" id="IPR012094">
    <property type="entry name" value="tRNA_Ile_lys_synt"/>
</dbReference>
<evidence type="ECO:0000256" key="5">
    <source>
        <dbReference type="ARBA" id="ARBA00022840"/>
    </source>
</evidence>
<reference evidence="8" key="1">
    <citation type="submission" date="2018-05" db="EMBL/GenBank/DDBJ databases">
        <authorList>
            <person name="Lanie J.A."/>
            <person name="Ng W.-L."/>
            <person name="Kazmierczak K.M."/>
            <person name="Andrzejewski T.M."/>
            <person name="Davidsen T.M."/>
            <person name="Wayne K.J."/>
            <person name="Tettelin H."/>
            <person name="Glass J.I."/>
            <person name="Rusch D."/>
            <person name="Podicherti R."/>
            <person name="Tsui H.-C.T."/>
            <person name="Winkler M.E."/>
        </authorList>
    </citation>
    <scope>NUCLEOTIDE SEQUENCE</scope>
</reference>
<dbReference type="CDD" id="cd01992">
    <property type="entry name" value="TilS_N"/>
    <property type="match status" value="1"/>
</dbReference>
<protein>
    <recommendedName>
        <fullName evidence="1">tRNA(Ile)-lysidine synthetase</fullName>
        <ecNumber evidence="1">6.3.4.19</ecNumber>
    </recommendedName>
</protein>
<dbReference type="GO" id="GO:0008033">
    <property type="term" value="P:tRNA processing"/>
    <property type="evidence" value="ECO:0007669"/>
    <property type="project" value="UniProtKB-KW"/>
</dbReference>
<evidence type="ECO:0000256" key="2">
    <source>
        <dbReference type="ARBA" id="ARBA00022598"/>
    </source>
</evidence>
<comment type="catalytic activity">
    <reaction evidence="6">
        <text>cytidine(34) in tRNA(Ile2) + L-lysine + ATP = lysidine(34) in tRNA(Ile2) + AMP + diphosphate + H(+)</text>
        <dbReference type="Rhea" id="RHEA:43744"/>
        <dbReference type="Rhea" id="RHEA-COMP:10625"/>
        <dbReference type="Rhea" id="RHEA-COMP:10670"/>
        <dbReference type="ChEBI" id="CHEBI:15378"/>
        <dbReference type="ChEBI" id="CHEBI:30616"/>
        <dbReference type="ChEBI" id="CHEBI:32551"/>
        <dbReference type="ChEBI" id="CHEBI:33019"/>
        <dbReference type="ChEBI" id="CHEBI:82748"/>
        <dbReference type="ChEBI" id="CHEBI:83665"/>
        <dbReference type="ChEBI" id="CHEBI:456215"/>
        <dbReference type="EC" id="6.3.4.19"/>
    </reaction>
</comment>
<dbReference type="InterPro" id="IPR012795">
    <property type="entry name" value="tRNA_Ile_lys_synt_N"/>
</dbReference>
<keyword evidence="5" id="KW-0067">ATP-binding</keyword>
<evidence type="ECO:0000256" key="6">
    <source>
        <dbReference type="ARBA" id="ARBA00048539"/>
    </source>
</evidence>